<gene>
    <name evidence="2" type="ORF">GGQ88_000615</name>
</gene>
<accession>A0A7W5ZSU9</accession>
<dbReference type="Pfam" id="PF13795">
    <property type="entry name" value="HupE_UreJ_2"/>
    <property type="match status" value="1"/>
</dbReference>
<dbReference type="Proteomes" id="UP000562395">
    <property type="component" value="Unassembled WGS sequence"/>
</dbReference>
<evidence type="ECO:0000313" key="2">
    <source>
        <dbReference type="EMBL" id="MBB3859375.1"/>
    </source>
</evidence>
<evidence type="ECO:0000256" key="1">
    <source>
        <dbReference type="SAM" id="Phobius"/>
    </source>
</evidence>
<feature type="transmembrane region" description="Helical" evidence="1">
    <location>
        <begin position="189"/>
        <end position="209"/>
    </location>
</feature>
<keyword evidence="1" id="KW-1133">Transmembrane helix</keyword>
<feature type="transmembrane region" description="Helical" evidence="1">
    <location>
        <begin position="43"/>
        <end position="61"/>
    </location>
</feature>
<dbReference type="EMBL" id="JACICY010000001">
    <property type="protein sequence ID" value="MBB3859375.1"/>
    <property type="molecule type" value="Genomic_DNA"/>
</dbReference>
<keyword evidence="3" id="KW-1185">Reference proteome</keyword>
<proteinExistence type="predicted"/>
<dbReference type="RefSeq" id="WP_343057064.1">
    <property type="nucleotide sequence ID" value="NZ_JACICY010000001.1"/>
</dbReference>
<feature type="transmembrane region" description="Helical" evidence="1">
    <location>
        <begin position="127"/>
        <end position="146"/>
    </location>
</feature>
<feature type="transmembrane region" description="Helical" evidence="1">
    <location>
        <begin position="82"/>
        <end position="107"/>
    </location>
</feature>
<keyword evidence="1" id="KW-0812">Transmembrane</keyword>
<keyword evidence="1" id="KW-0472">Membrane</keyword>
<organism evidence="2 3">
    <name type="scientific">Novosphingobium hassiacum</name>
    <dbReference type="NCBI Taxonomy" id="173676"/>
    <lineage>
        <taxon>Bacteria</taxon>
        <taxon>Pseudomonadati</taxon>
        <taxon>Pseudomonadota</taxon>
        <taxon>Alphaproteobacteria</taxon>
        <taxon>Sphingomonadales</taxon>
        <taxon>Sphingomonadaceae</taxon>
        <taxon>Novosphingobium</taxon>
    </lineage>
</organism>
<dbReference type="InterPro" id="IPR032809">
    <property type="entry name" value="Put_HupE_UreJ"/>
</dbReference>
<evidence type="ECO:0000313" key="3">
    <source>
        <dbReference type="Proteomes" id="UP000562395"/>
    </source>
</evidence>
<evidence type="ECO:0008006" key="4">
    <source>
        <dbReference type="Google" id="ProtNLM"/>
    </source>
</evidence>
<name>A0A7W5ZSU9_9SPHN</name>
<protein>
    <recommendedName>
        <fullName evidence="4">HupE/UreJ family protein</fullName>
    </recommendedName>
</protein>
<reference evidence="2 3" key="1">
    <citation type="submission" date="2020-08" db="EMBL/GenBank/DDBJ databases">
        <title>Genomic Encyclopedia of Type Strains, Phase IV (KMG-IV): sequencing the most valuable type-strain genomes for metagenomic binning, comparative biology and taxonomic classification.</title>
        <authorList>
            <person name="Goeker M."/>
        </authorList>
    </citation>
    <scope>NUCLEOTIDE SEQUENCE [LARGE SCALE GENOMIC DNA]</scope>
    <source>
        <strain evidence="2 3">DSM 14552</strain>
    </source>
</reference>
<sequence>MALLFAAMPSLALAHDVARSDRAFVQTVSGPAFFPFLYLGAKHMVTGYDHILFLLGVVLLLRRLKDVVLYVSMFTIGHSTTLLLGVLGGIGANSHVVDAIIGLSVVYKGIDNLGGFQKIGLRPDQRLVILVFGLFHGLGLATKLIDLAMPRNGLVTNLVAFNIGVEAGQILVLLPLVAFLGTVRNARSFAFSARVASALLVVCGLAIMIQQSMEFFAS</sequence>
<feature type="transmembrane region" description="Helical" evidence="1">
    <location>
        <begin position="158"/>
        <end position="183"/>
    </location>
</feature>
<comment type="caution">
    <text evidence="2">The sequence shown here is derived from an EMBL/GenBank/DDBJ whole genome shotgun (WGS) entry which is preliminary data.</text>
</comment>
<dbReference type="AlphaFoldDB" id="A0A7W5ZSU9"/>